<proteinExistence type="predicted"/>
<keyword evidence="4" id="KW-1185">Reference proteome</keyword>
<dbReference type="SUPFAM" id="SSF55469">
    <property type="entry name" value="FMN-dependent nitroreductase-like"/>
    <property type="match status" value="2"/>
</dbReference>
<feature type="domain" description="Nitroreductase" evidence="2">
    <location>
        <begin position="246"/>
        <end position="308"/>
    </location>
</feature>
<dbReference type="InterPro" id="IPR000415">
    <property type="entry name" value="Nitroreductase-like"/>
</dbReference>
<dbReference type="Gene3D" id="3.40.109.10">
    <property type="entry name" value="NADH Oxidase"/>
    <property type="match status" value="2"/>
</dbReference>
<dbReference type="Proteomes" id="UP001237595">
    <property type="component" value="Unassembled WGS sequence"/>
</dbReference>
<dbReference type="PANTHER" id="PTHR23026">
    <property type="entry name" value="NADPH NITROREDUCTASE"/>
    <property type="match status" value="1"/>
</dbReference>
<name>A0ABT6PX15_9PSEU</name>
<dbReference type="InterPro" id="IPR050627">
    <property type="entry name" value="Nitroreductase/BluB"/>
</dbReference>
<sequence>MPRISTALDLPPTEIEQIIRHASFAPSLHNTQPWRFRLLPQVIELHYDPARLLPAADPAGRELRLACGAALFNLRLALENAGTRPNVTLLPHFAGPTVLAEIRSGGRTDPRPEARRLHAAIPRRHSHRAPFRDVPVPTAERSHMLHAAQSEQCRLHIVTPGELGTLEGLVHRAHRIQEADPRFRTELAAWTGRPADTSEGVPTSAAGPRPGPQDQWVHRDFSAGVSPRPEGVEYESYPLLAVLCTPQETRYAELQAGQAVQNVWLTATARGLAASMISEVIEVPDTRDELRDLLGGTLHPQALLRIGYGGPTVPAPRRAVDDLILDDGTTT</sequence>
<dbReference type="EMBL" id="JASAOF010000030">
    <property type="protein sequence ID" value="MDI2032511.1"/>
    <property type="molecule type" value="Genomic_DNA"/>
</dbReference>
<feature type="region of interest" description="Disordered" evidence="1">
    <location>
        <begin position="191"/>
        <end position="219"/>
    </location>
</feature>
<dbReference type="Pfam" id="PF00881">
    <property type="entry name" value="Nitroreductase"/>
    <property type="match status" value="2"/>
</dbReference>
<dbReference type="PANTHER" id="PTHR23026:SF123">
    <property type="entry name" value="NAD(P)H NITROREDUCTASE RV3131-RELATED"/>
    <property type="match status" value="1"/>
</dbReference>
<organism evidence="3 4">
    <name type="scientific">Saccharopolyspora ipomoeae</name>
    <dbReference type="NCBI Taxonomy" id="3042027"/>
    <lineage>
        <taxon>Bacteria</taxon>
        <taxon>Bacillati</taxon>
        <taxon>Actinomycetota</taxon>
        <taxon>Actinomycetes</taxon>
        <taxon>Pseudonocardiales</taxon>
        <taxon>Pseudonocardiaceae</taxon>
        <taxon>Saccharopolyspora</taxon>
    </lineage>
</organism>
<reference evidence="3 4" key="1">
    <citation type="submission" date="2023-04" db="EMBL/GenBank/DDBJ databases">
        <title>Draft genome sequence of Saccharopolyspora sp. TS4A08 isolated from sweet potato rhizospheric soil.</title>
        <authorList>
            <person name="Suksaard P."/>
            <person name="Duangmal K."/>
        </authorList>
    </citation>
    <scope>NUCLEOTIDE SEQUENCE [LARGE SCALE GENOMIC DNA]</scope>
    <source>
        <strain evidence="3 4">TS4A08</strain>
    </source>
</reference>
<evidence type="ECO:0000256" key="1">
    <source>
        <dbReference type="SAM" id="MobiDB-lite"/>
    </source>
</evidence>
<accession>A0ABT6PX15</accession>
<feature type="domain" description="Nitroreductase" evidence="2">
    <location>
        <begin position="10"/>
        <end position="48"/>
    </location>
</feature>
<evidence type="ECO:0000313" key="4">
    <source>
        <dbReference type="Proteomes" id="UP001237595"/>
    </source>
</evidence>
<protein>
    <submittedName>
        <fullName evidence="3">Nitroreductase family protein</fullName>
    </submittedName>
</protein>
<gene>
    <name evidence="3" type="ORF">QFW96_28085</name>
</gene>
<dbReference type="NCBIfam" id="NF047509">
    <property type="entry name" value="Rv3131_FMN_oxido"/>
    <property type="match status" value="1"/>
</dbReference>
<dbReference type="InterPro" id="IPR029479">
    <property type="entry name" value="Nitroreductase"/>
</dbReference>
<dbReference type="RefSeq" id="WP_281458760.1">
    <property type="nucleotide sequence ID" value="NZ_JASAOF010000030.1"/>
</dbReference>
<comment type="caution">
    <text evidence="3">The sequence shown here is derived from an EMBL/GenBank/DDBJ whole genome shotgun (WGS) entry which is preliminary data.</text>
</comment>
<evidence type="ECO:0000259" key="2">
    <source>
        <dbReference type="Pfam" id="PF00881"/>
    </source>
</evidence>
<evidence type="ECO:0000313" key="3">
    <source>
        <dbReference type="EMBL" id="MDI2032511.1"/>
    </source>
</evidence>